<feature type="compositionally biased region" description="Basic and acidic residues" evidence="1">
    <location>
        <begin position="26"/>
        <end position="35"/>
    </location>
</feature>
<proteinExistence type="predicted"/>
<gene>
    <name evidence="2" type="ORF">Taro_040070</name>
</gene>
<comment type="caution">
    <text evidence="2">The sequence shown here is derived from an EMBL/GenBank/DDBJ whole genome shotgun (WGS) entry which is preliminary data.</text>
</comment>
<accession>A0A843WXG2</accession>
<dbReference type="Proteomes" id="UP000652761">
    <property type="component" value="Unassembled WGS sequence"/>
</dbReference>
<feature type="region of interest" description="Disordered" evidence="1">
    <location>
        <begin position="26"/>
        <end position="73"/>
    </location>
</feature>
<sequence>MEWLENITGLTTLYNLSKTEALRDRLHESPIERVSGEGSGRQGGKDPAQGRDEERQGSDGGAAGEGDSAAVPGMYDLRDGVVSTEAWLRELEWEELEDFQVVQQFASRGGLL</sequence>
<name>A0A843WXG2_COLES</name>
<evidence type="ECO:0000313" key="3">
    <source>
        <dbReference type="Proteomes" id="UP000652761"/>
    </source>
</evidence>
<organism evidence="2 3">
    <name type="scientific">Colocasia esculenta</name>
    <name type="common">Wild taro</name>
    <name type="synonym">Arum esculentum</name>
    <dbReference type="NCBI Taxonomy" id="4460"/>
    <lineage>
        <taxon>Eukaryota</taxon>
        <taxon>Viridiplantae</taxon>
        <taxon>Streptophyta</taxon>
        <taxon>Embryophyta</taxon>
        <taxon>Tracheophyta</taxon>
        <taxon>Spermatophyta</taxon>
        <taxon>Magnoliopsida</taxon>
        <taxon>Liliopsida</taxon>
        <taxon>Araceae</taxon>
        <taxon>Aroideae</taxon>
        <taxon>Colocasieae</taxon>
        <taxon>Colocasia</taxon>
    </lineage>
</organism>
<reference evidence="2" key="1">
    <citation type="submission" date="2017-07" db="EMBL/GenBank/DDBJ databases">
        <title>Taro Niue Genome Assembly and Annotation.</title>
        <authorList>
            <person name="Atibalentja N."/>
            <person name="Keating K."/>
            <person name="Fields C.J."/>
        </authorList>
    </citation>
    <scope>NUCLEOTIDE SEQUENCE</scope>
    <source>
        <strain evidence="2">Niue_2</strain>
        <tissue evidence="2">Leaf</tissue>
    </source>
</reference>
<evidence type="ECO:0000256" key="1">
    <source>
        <dbReference type="SAM" id="MobiDB-lite"/>
    </source>
</evidence>
<keyword evidence="3" id="KW-1185">Reference proteome</keyword>
<dbReference type="EMBL" id="NMUH01003828">
    <property type="protein sequence ID" value="MQM07230.1"/>
    <property type="molecule type" value="Genomic_DNA"/>
</dbReference>
<protein>
    <submittedName>
        <fullName evidence="2">Uncharacterized protein</fullName>
    </submittedName>
</protein>
<feature type="compositionally biased region" description="Basic and acidic residues" evidence="1">
    <location>
        <begin position="48"/>
        <end position="57"/>
    </location>
</feature>
<dbReference type="AlphaFoldDB" id="A0A843WXG2"/>
<evidence type="ECO:0000313" key="2">
    <source>
        <dbReference type="EMBL" id="MQM07230.1"/>
    </source>
</evidence>